<evidence type="ECO:0000313" key="8">
    <source>
        <dbReference type="EMBL" id="EFP06826.1"/>
    </source>
</evidence>
<dbReference type="GO" id="GO:0043186">
    <property type="term" value="C:P granule"/>
    <property type="evidence" value="ECO:0007669"/>
    <property type="project" value="UniProtKB-ARBA"/>
</dbReference>
<feature type="compositionally biased region" description="Polar residues" evidence="6">
    <location>
        <begin position="393"/>
        <end position="403"/>
    </location>
</feature>
<dbReference type="GO" id="GO:0008270">
    <property type="term" value="F:zinc ion binding"/>
    <property type="evidence" value="ECO:0007669"/>
    <property type="project" value="UniProtKB-KW"/>
</dbReference>
<evidence type="ECO:0000256" key="4">
    <source>
        <dbReference type="ARBA" id="ARBA00022833"/>
    </source>
</evidence>
<dbReference type="EMBL" id="DS268465">
    <property type="protein sequence ID" value="EFP06826.1"/>
    <property type="molecule type" value="Genomic_DNA"/>
</dbReference>
<feature type="domain" description="C3H1-type" evidence="7">
    <location>
        <begin position="207"/>
        <end position="235"/>
    </location>
</feature>
<dbReference type="Gene3D" id="4.10.1000.10">
    <property type="entry name" value="Zinc finger, CCCH-type"/>
    <property type="match status" value="2"/>
</dbReference>
<evidence type="ECO:0000256" key="2">
    <source>
        <dbReference type="ARBA" id="ARBA00022737"/>
    </source>
</evidence>
<dbReference type="CTD" id="9813366"/>
<dbReference type="InterPro" id="IPR000571">
    <property type="entry name" value="Znf_CCCH"/>
</dbReference>
<dbReference type="Proteomes" id="UP000008281">
    <property type="component" value="Unassembled WGS sequence"/>
</dbReference>
<dbReference type="GO" id="GO:0003730">
    <property type="term" value="F:mRNA 3'-UTR binding"/>
    <property type="evidence" value="ECO:0007669"/>
    <property type="project" value="TreeGrafter"/>
</dbReference>
<dbReference type="KEGG" id="crq:GCK72_016801"/>
<feature type="zinc finger region" description="C3H1-type" evidence="5">
    <location>
        <begin position="245"/>
        <end position="273"/>
    </location>
</feature>
<reference evidence="8" key="1">
    <citation type="submission" date="2007-07" db="EMBL/GenBank/DDBJ databases">
        <title>PCAP assembly of the Caenorhabditis remanei genome.</title>
        <authorList>
            <consortium name="The Caenorhabditis remanei Sequencing Consortium"/>
            <person name="Wilson R.K."/>
        </authorList>
    </citation>
    <scope>NUCLEOTIDE SEQUENCE [LARGE SCALE GENOMIC DNA]</scope>
    <source>
        <strain evidence="8">PB4641</strain>
    </source>
</reference>
<evidence type="ECO:0000313" key="9">
    <source>
        <dbReference type="Proteomes" id="UP000008281"/>
    </source>
</evidence>
<accession>E3MQ73</accession>
<sequence>MFEFGSLSSQHTTTLFDDSGLSSTALTNSTNNSITSGSPPTAFSSNYIERPGSMFMSLYSGENGVAIGSGLNNSNSNSSNGFGLTSSSESTPPTIESLLEPFGMQSSTADFAAALAQLTGQTVQQMDRQHSTTQRPTSFAASSLFSSSEFANPLGAPGTPIGSQQQQQQHQMSIGHSLLGNGNSSPFSTPLGTPNGGPVPPPKNPKLYKTELCRSWMDHGRCNYGERCQYAHGEVEKRPVPRHPKYKTEACQSFHQSGYCPYGPRCHFIHNEPPSQYVTPISTPVSQPNTPSLYASQYHNVNMKTPSSQTTSGGQNQTTVGGGGVPSNTVLQRVYSLPNGGYGSAGESPPCSSNDSGSESPSNGSFSPGLDLDDNGPFSAGFLSASPHHKLQKTSTPQAAPRVQTNRFLSYDQSNISDNQFSNLLNDICQWNIEDSLSTTFPGFLTSKWSTTPADETAGAITPAATTTPGRLPVFAQLSNPQ</sequence>
<dbReference type="FunCoup" id="E3MQ73">
    <property type="interactions" value="18"/>
</dbReference>
<evidence type="ECO:0000256" key="1">
    <source>
        <dbReference type="ARBA" id="ARBA00022723"/>
    </source>
</evidence>
<dbReference type="PROSITE" id="PS50103">
    <property type="entry name" value="ZF_C3H1"/>
    <property type="match status" value="2"/>
</dbReference>
<name>E3MQ73_CAERE</name>
<feature type="zinc finger region" description="C3H1-type" evidence="5">
    <location>
        <begin position="207"/>
        <end position="235"/>
    </location>
</feature>
<dbReference type="PANTHER" id="PTHR12547:SF185">
    <property type="entry name" value="C3H1-TYPE DOMAIN-CONTAINING PROTEIN"/>
    <property type="match status" value="1"/>
</dbReference>
<dbReference type="PANTHER" id="PTHR12547">
    <property type="entry name" value="CCCH ZINC FINGER/TIS11-RELATED"/>
    <property type="match status" value="1"/>
</dbReference>
<dbReference type="HOGENOM" id="CLU_566507_0_0_1"/>
<feature type="domain" description="C3H1-type" evidence="7">
    <location>
        <begin position="245"/>
        <end position="273"/>
    </location>
</feature>
<dbReference type="STRING" id="31234.E3MQ73"/>
<dbReference type="Pfam" id="PF00642">
    <property type="entry name" value="zf-CCCH"/>
    <property type="match status" value="2"/>
</dbReference>
<feature type="region of interest" description="Disordered" evidence="6">
    <location>
        <begin position="150"/>
        <end position="203"/>
    </location>
</feature>
<evidence type="ECO:0000256" key="3">
    <source>
        <dbReference type="ARBA" id="ARBA00022771"/>
    </source>
</evidence>
<organism evidence="9">
    <name type="scientific">Caenorhabditis remanei</name>
    <name type="common">Caenorhabditis vulgaris</name>
    <dbReference type="NCBI Taxonomy" id="31234"/>
    <lineage>
        <taxon>Eukaryota</taxon>
        <taxon>Metazoa</taxon>
        <taxon>Ecdysozoa</taxon>
        <taxon>Nematoda</taxon>
        <taxon>Chromadorea</taxon>
        <taxon>Rhabditida</taxon>
        <taxon>Rhabditina</taxon>
        <taxon>Rhabditomorpha</taxon>
        <taxon>Rhabditoidea</taxon>
        <taxon>Rhabditidae</taxon>
        <taxon>Peloderinae</taxon>
        <taxon>Caenorhabditis</taxon>
    </lineage>
</organism>
<dbReference type="FunFam" id="4.10.1000.10:FF:000002">
    <property type="entry name" value="Zinc finger protein 36, C3H1 type-like 1"/>
    <property type="match status" value="1"/>
</dbReference>
<feature type="compositionally biased region" description="Low complexity" evidence="6">
    <location>
        <begin position="305"/>
        <end position="319"/>
    </location>
</feature>
<dbReference type="InParanoid" id="E3MQ73"/>
<dbReference type="RefSeq" id="XP_003101662.2">
    <property type="nucleotide sequence ID" value="XM_003101614.2"/>
</dbReference>
<keyword evidence="3 5" id="KW-0863">Zinc-finger</keyword>
<dbReference type="FunFam" id="4.10.1000.10:FF:000001">
    <property type="entry name" value="zinc finger CCCH domain-containing protein 15-like"/>
    <property type="match status" value="1"/>
</dbReference>
<dbReference type="InterPro" id="IPR036855">
    <property type="entry name" value="Znf_CCCH_sf"/>
</dbReference>
<evidence type="ECO:0000256" key="6">
    <source>
        <dbReference type="SAM" id="MobiDB-lite"/>
    </source>
</evidence>
<keyword evidence="1 5" id="KW-0479">Metal-binding</keyword>
<dbReference type="GeneID" id="9813366"/>
<dbReference type="OrthoDB" id="410307at2759"/>
<keyword evidence="9" id="KW-1185">Reference proteome</keyword>
<feature type="region of interest" description="Disordered" evidence="6">
    <location>
        <begin position="303"/>
        <end position="403"/>
    </location>
</feature>
<protein>
    <submittedName>
        <fullName evidence="8">CRE-CCCH-1 protein</fullName>
    </submittedName>
</protein>
<evidence type="ECO:0000259" key="7">
    <source>
        <dbReference type="PROSITE" id="PS50103"/>
    </source>
</evidence>
<dbReference type="InterPro" id="IPR045877">
    <property type="entry name" value="ZFP36-like"/>
</dbReference>
<evidence type="ECO:0000256" key="5">
    <source>
        <dbReference type="PROSITE-ProRule" id="PRU00723"/>
    </source>
</evidence>
<dbReference type="SUPFAM" id="SSF90229">
    <property type="entry name" value="CCCH zinc finger"/>
    <property type="match status" value="2"/>
</dbReference>
<gene>
    <name evidence="8" type="primary">Cre-ccch-1</name>
    <name evidence="8" type="ORF">CRE_11175</name>
</gene>
<keyword evidence="4 5" id="KW-0862">Zinc</keyword>
<dbReference type="AlphaFoldDB" id="E3MQ73"/>
<proteinExistence type="predicted"/>
<dbReference type="eggNOG" id="KOG1677">
    <property type="taxonomic scope" value="Eukaryota"/>
</dbReference>
<dbReference type="GO" id="GO:0005829">
    <property type="term" value="C:cytosol"/>
    <property type="evidence" value="ECO:0007669"/>
    <property type="project" value="TreeGrafter"/>
</dbReference>
<feature type="compositionally biased region" description="Low complexity" evidence="6">
    <location>
        <begin position="348"/>
        <end position="369"/>
    </location>
</feature>
<keyword evidence="2" id="KW-0677">Repeat</keyword>
<dbReference type="SMART" id="SM00356">
    <property type="entry name" value="ZnF_C3H1"/>
    <property type="match status" value="2"/>
</dbReference>